<dbReference type="STRING" id="1229726.GRFL_0082"/>
<evidence type="ECO:0000313" key="2">
    <source>
        <dbReference type="EMBL" id="APU66806.1"/>
    </source>
</evidence>
<dbReference type="Proteomes" id="UP000186230">
    <property type="component" value="Chromosome"/>
</dbReference>
<evidence type="ECO:0000259" key="1">
    <source>
        <dbReference type="Pfam" id="PF01522"/>
    </source>
</evidence>
<dbReference type="InterPro" id="IPR011330">
    <property type="entry name" value="Glyco_hydro/deAcase_b/a-brl"/>
</dbReference>
<dbReference type="KEGG" id="gfl:GRFL_0082"/>
<accession>A0A1L7HZN1</accession>
<gene>
    <name evidence="2" type="ORF">GRFL_0082</name>
</gene>
<feature type="domain" description="NodB homology" evidence="1">
    <location>
        <begin position="37"/>
        <end position="182"/>
    </location>
</feature>
<keyword evidence="3" id="KW-1185">Reference proteome</keyword>
<organism evidence="2 3">
    <name type="scientific">Christiangramia flava JLT2011</name>
    <dbReference type="NCBI Taxonomy" id="1229726"/>
    <lineage>
        <taxon>Bacteria</taxon>
        <taxon>Pseudomonadati</taxon>
        <taxon>Bacteroidota</taxon>
        <taxon>Flavobacteriia</taxon>
        <taxon>Flavobacteriales</taxon>
        <taxon>Flavobacteriaceae</taxon>
        <taxon>Christiangramia</taxon>
    </lineage>
</organism>
<dbReference type="CDD" id="cd10929">
    <property type="entry name" value="CE4_u5"/>
    <property type="match status" value="1"/>
</dbReference>
<dbReference type="GO" id="GO:0005975">
    <property type="term" value="P:carbohydrate metabolic process"/>
    <property type="evidence" value="ECO:0007669"/>
    <property type="project" value="InterPro"/>
</dbReference>
<dbReference type="AlphaFoldDB" id="A0A1L7HZN1"/>
<dbReference type="RefSeq" id="WP_083642497.1">
    <property type="nucleotide sequence ID" value="NZ_AMRU01000010.1"/>
</dbReference>
<name>A0A1L7HZN1_9FLAO</name>
<dbReference type="Gene3D" id="3.20.20.370">
    <property type="entry name" value="Glycoside hydrolase/deacetylase"/>
    <property type="match status" value="1"/>
</dbReference>
<proteinExistence type="predicted"/>
<sequence>MTNLNSYLVISLDFELLWGVFDKVDFRQKHQYFHNTRKVIPQLLKLFKDNEINCTWASVGMLFNADWEEWSQHNPTEVPSYINKKLSPYSYKLNNSNLPEELCFAPELLDQIYSTPGQEIGTHTYSHYYCLEEGQSLEEFRVDLKLAIDLAAGKGCAIKSLVFPRNQFNEKYLKVCQDLGIHSVRINPTNWYWNDVQSDGLLNKIFRSGDAYIGPKDKSYHISEIEFYNNQISLQKASRFLRPHSSKFNSIRLDRIKSEMSYAAKNDEIFHLWWHPHNFGDFPNESLLELKEIITHFKECQSKFGMQSANMEEIHLAAQHFHKTVES</sequence>
<dbReference type="InterPro" id="IPR002509">
    <property type="entry name" value="NODB_dom"/>
</dbReference>
<dbReference type="SUPFAM" id="SSF88713">
    <property type="entry name" value="Glycoside hydrolase/deacetylase"/>
    <property type="match status" value="1"/>
</dbReference>
<dbReference type="Pfam" id="PF01522">
    <property type="entry name" value="Polysacc_deac_1"/>
    <property type="match status" value="1"/>
</dbReference>
<dbReference type="EMBL" id="CP016359">
    <property type="protein sequence ID" value="APU66806.1"/>
    <property type="molecule type" value="Genomic_DNA"/>
</dbReference>
<dbReference type="GO" id="GO:0016810">
    <property type="term" value="F:hydrolase activity, acting on carbon-nitrogen (but not peptide) bonds"/>
    <property type="evidence" value="ECO:0007669"/>
    <property type="project" value="InterPro"/>
</dbReference>
<protein>
    <recommendedName>
        <fullName evidence="1">NodB homology domain-containing protein</fullName>
    </recommendedName>
</protein>
<dbReference type="OrthoDB" id="7836272at2"/>
<evidence type="ECO:0000313" key="3">
    <source>
        <dbReference type="Proteomes" id="UP000186230"/>
    </source>
</evidence>
<reference evidence="2 3" key="1">
    <citation type="submission" date="2016-07" db="EMBL/GenBank/DDBJ databases">
        <title>Multi-omics approach to identify versatile polysaccharide utilization systems of a marine flavobacterium Gramella flava.</title>
        <authorList>
            <person name="Tang K."/>
        </authorList>
    </citation>
    <scope>NUCLEOTIDE SEQUENCE [LARGE SCALE GENOMIC DNA]</scope>
    <source>
        <strain evidence="2 3">JLT2011</strain>
    </source>
</reference>